<protein>
    <recommendedName>
        <fullName evidence="1">Phage tail tape measure protein domain-containing protein</fullName>
    </recommendedName>
</protein>
<dbReference type="AlphaFoldDB" id="X1GZW2"/>
<evidence type="ECO:0000259" key="1">
    <source>
        <dbReference type="Pfam" id="PF10145"/>
    </source>
</evidence>
<dbReference type="EMBL" id="BARU01031651">
    <property type="protein sequence ID" value="GAH62707.1"/>
    <property type="molecule type" value="Genomic_DNA"/>
</dbReference>
<proteinExistence type="predicted"/>
<sequence length="196" mass="21284">MAVRSVDILIRARDEASRKFGRIGRSTQNLRGNFMSLGRSLVGAFGLTFGLYTLVRGLKAVITEAVQFEKQIASVSTMLNESSMKYLPAYREQIARLATEFGQTTETLTRGLYDILSAQISAAEATEVLLVATKAAIGGMTDTATSTKALIRVLRAYDLEATRAADVSDLLFKIVEKGVIRYEELADHIGTVAPSA</sequence>
<dbReference type="InterPro" id="IPR010090">
    <property type="entry name" value="Phage_tape_meas"/>
</dbReference>
<organism evidence="2">
    <name type="scientific">marine sediment metagenome</name>
    <dbReference type="NCBI Taxonomy" id="412755"/>
    <lineage>
        <taxon>unclassified sequences</taxon>
        <taxon>metagenomes</taxon>
        <taxon>ecological metagenomes</taxon>
    </lineage>
</organism>
<evidence type="ECO:0000313" key="2">
    <source>
        <dbReference type="EMBL" id="GAH62707.1"/>
    </source>
</evidence>
<dbReference type="Pfam" id="PF10145">
    <property type="entry name" value="PhageMin_Tail"/>
    <property type="match status" value="1"/>
</dbReference>
<feature type="domain" description="Phage tail tape measure protein" evidence="1">
    <location>
        <begin position="97"/>
        <end position="196"/>
    </location>
</feature>
<reference evidence="2" key="1">
    <citation type="journal article" date="2014" name="Front. Microbiol.">
        <title>High frequency of phylogenetically diverse reductive dehalogenase-homologous genes in deep subseafloor sedimentary metagenomes.</title>
        <authorList>
            <person name="Kawai M."/>
            <person name="Futagami T."/>
            <person name="Toyoda A."/>
            <person name="Takaki Y."/>
            <person name="Nishi S."/>
            <person name="Hori S."/>
            <person name="Arai W."/>
            <person name="Tsubouchi T."/>
            <person name="Morono Y."/>
            <person name="Uchiyama I."/>
            <person name="Ito T."/>
            <person name="Fujiyama A."/>
            <person name="Inagaki F."/>
            <person name="Takami H."/>
        </authorList>
    </citation>
    <scope>NUCLEOTIDE SEQUENCE</scope>
    <source>
        <strain evidence="2">Expedition CK06-06</strain>
    </source>
</reference>
<comment type="caution">
    <text evidence="2">The sequence shown here is derived from an EMBL/GenBank/DDBJ whole genome shotgun (WGS) entry which is preliminary data.</text>
</comment>
<accession>X1GZW2</accession>
<name>X1GZW2_9ZZZZ</name>
<feature type="non-terminal residue" evidence="2">
    <location>
        <position position="196"/>
    </location>
</feature>
<gene>
    <name evidence="2" type="ORF">S03H2_50031</name>
</gene>
<dbReference type="NCBIfam" id="TIGR01760">
    <property type="entry name" value="tape_meas_TP901"/>
    <property type="match status" value="1"/>
</dbReference>